<reference evidence="8 9" key="1">
    <citation type="journal article" date="2017" name="BMC Genomics">
        <title>Genome sequencing of 39 Akkermansia muciniphila isolates reveals its population structure, genomic and functional diverisity, and global distribution in mammalian gut microbiotas.</title>
        <authorList>
            <person name="Guo X."/>
            <person name="Li S."/>
            <person name="Zhang J."/>
            <person name="Wu F."/>
            <person name="Li X."/>
            <person name="Wu D."/>
            <person name="Zhang M."/>
            <person name="Ou Z."/>
            <person name="Jie Z."/>
            <person name="Yan Q."/>
            <person name="Li P."/>
            <person name="Yi J."/>
            <person name="Peng Y."/>
        </authorList>
    </citation>
    <scope>NUCLEOTIDE SEQUENCE [LARGE SCALE GENOMIC DNA]</scope>
    <source>
        <strain evidence="8 9">GP24</strain>
    </source>
</reference>
<keyword evidence="3 6" id="KW-0812">Transmembrane</keyword>
<feature type="transmembrane region" description="Helical" evidence="6">
    <location>
        <begin position="7"/>
        <end position="30"/>
    </location>
</feature>
<keyword evidence="2" id="KW-1003">Cell membrane</keyword>
<sequence length="304" mass="32539">MVFLSPYAPALMPALLITSFIWALSFGLLGNCLSDLPASFVALARMAGSLTVFLPFVRKVPFSHAMGMMGIGAVQFGGMYLCYIAAFHYLPSHQVALFTTTTPIYVVLANSLMKKKLPPLHLAAAVLAAIGGAGILWKGYSANNGELTGIVLVQLSNLCFAAGQIAYISLKDSWFGGSEASCFTYAYAGALLVTLPSGLPSGLACWQEISTMQWWLLAYLGIIASGVCFFLWNYGARRVTPVKLAIMNNLKIPLAALISLLLFREQSNMFLLALGCLLILSSFLIAPIPLKKAAQKQASGGRVP</sequence>
<protein>
    <submittedName>
        <fullName evidence="8">EamA family transporter</fullName>
    </submittedName>
</protein>
<dbReference type="InterPro" id="IPR051258">
    <property type="entry name" value="Diverse_Substrate_Transporter"/>
</dbReference>
<feature type="transmembrane region" description="Helical" evidence="6">
    <location>
        <begin position="95"/>
        <end position="113"/>
    </location>
</feature>
<feature type="domain" description="EamA" evidence="7">
    <location>
        <begin position="190"/>
        <end position="285"/>
    </location>
</feature>
<feature type="transmembrane region" description="Helical" evidence="6">
    <location>
        <begin position="36"/>
        <end position="57"/>
    </location>
</feature>
<dbReference type="InterPro" id="IPR037185">
    <property type="entry name" value="EmrE-like"/>
</dbReference>
<organism evidence="8 9">
    <name type="scientific">Akkermansia muciniphila</name>
    <dbReference type="NCBI Taxonomy" id="239935"/>
    <lineage>
        <taxon>Bacteria</taxon>
        <taxon>Pseudomonadati</taxon>
        <taxon>Verrucomicrobiota</taxon>
        <taxon>Verrucomicrobiia</taxon>
        <taxon>Verrucomicrobiales</taxon>
        <taxon>Akkermansiaceae</taxon>
        <taxon>Akkermansia</taxon>
    </lineage>
</organism>
<keyword evidence="5 6" id="KW-0472">Membrane</keyword>
<feature type="domain" description="EamA" evidence="7">
    <location>
        <begin position="14"/>
        <end position="135"/>
    </location>
</feature>
<feature type="transmembrane region" description="Helical" evidence="6">
    <location>
        <begin position="69"/>
        <end position="89"/>
    </location>
</feature>
<dbReference type="InterPro" id="IPR000620">
    <property type="entry name" value="EamA_dom"/>
</dbReference>
<dbReference type="PANTHER" id="PTHR42920:SF5">
    <property type="entry name" value="EAMA DOMAIN-CONTAINING PROTEIN"/>
    <property type="match status" value="1"/>
</dbReference>
<evidence type="ECO:0000256" key="5">
    <source>
        <dbReference type="ARBA" id="ARBA00023136"/>
    </source>
</evidence>
<dbReference type="EMBL" id="PJKA01000002">
    <property type="protein sequence ID" value="PNC20308.1"/>
    <property type="molecule type" value="Genomic_DNA"/>
</dbReference>
<gene>
    <name evidence="8" type="ORF">CXU22_00540</name>
</gene>
<dbReference type="SUPFAM" id="SSF103481">
    <property type="entry name" value="Multidrug resistance efflux transporter EmrE"/>
    <property type="match status" value="2"/>
</dbReference>
<dbReference type="Pfam" id="PF00892">
    <property type="entry name" value="EamA"/>
    <property type="match status" value="2"/>
</dbReference>
<comment type="subcellular location">
    <subcellularLocation>
        <location evidence="1">Cell membrane</location>
        <topology evidence="1">Multi-pass membrane protein</topology>
    </subcellularLocation>
</comment>
<feature type="transmembrane region" description="Helical" evidence="6">
    <location>
        <begin position="120"/>
        <end position="137"/>
    </location>
</feature>
<proteinExistence type="predicted"/>
<dbReference type="PANTHER" id="PTHR42920">
    <property type="entry name" value="OS03G0707200 PROTEIN-RELATED"/>
    <property type="match status" value="1"/>
</dbReference>
<evidence type="ECO:0000259" key="7">
    <source>
        <dbReference type="Pfam" id="PF00892"/>
    </source>
</evidence>
<evidence type="ECO:0000256" key="1">
    <source>
        <dbReference type="ARBA" id="ARBA00004651"/>
    </source>
</evidence>
<keyword evidence="4 6" id="KW-1133">Transmembrane helix</keyword>
<dbReference type="AlphaFoldDB" id="A0A2N8HGW6"/>
<evidence type="ECO:0000256" key="2">
    <source>
        <dbReference type="ARBA" id="ARBA00022475"/>
    </source>
</evidence>
<accession>A0A2N8HGW6</accession>
<feature type="transmembrane region" description="Helical" evidence="6">
    <location>
        <begin position="149"/>
        <end position="170"/>
    </location>
</feature>
<evidence type="ECO:0000256" key="6">
    <source>
        <dbReference type="SAM" id="Phobius"/>
    </source>
</evidence>
<name>A0A2N8HGW6_9BACT</name>
<evidence type="ECO:0000256" key="3">
    <source>
        <dbReference type="ARBA" id="ARBA00022692"/>
    </source>
</evidence>
<evidence type="ECO:0000256" key="4">
    <source>
        <dbReference type="ARBA" id="ARBA00022989"/>
    </source>
</evidence>
<feature type="transmembrane region" description="Helical" evidence="6">
    <location>
        <begin position="269"/>
        <end position="290"/>
    </location>
</feature>
<feature type="transmembrane region" description="Helical" evidence="6">
    <location>
        <begin position="212"/>
        <end position="232"/>
    </location>
</feature>
<evidence type="ECO:0000313" key="8">
    <source>
        <dbReference type="EMBL" id="PNC20308.1"/>
    </source>
</evidence>
<dbReference type="GO" id="GO:0005886">
    <property type="term" value="C:plasma membrane"/>
    <property type="evidence" value="ECO:0007669"/>
    <property type="project" value="UniProtKB-SubCell"/>
</dbReference>
<comment type="caution">
    <text evidence="8">The sequence shown here is derived from an EMBL/GenBank/DDBJ whole genome shotgun (WGS) entry which is preliminary data.</text>
</comment>
<feature type="transmembrane region" description="Helical" evidence="6">
    <location>
        <begin position="244"/>
        <end position="263"/>
    </location>
</feature>
<feature type="transmembrane region" description="Helical" evidence="6">
    <location>
        <begin position="182"/>
        <end position="200"/>
    </location>
</feature>
<evidence type="ECO:0000313" key="9">
    <source>
        <dbReference type="Proteomes" id="UP000236000"/>
    </source>
</evidence>
<dbReference type="Proteomes" id="UP000236000">
    <property type="component" value="Unassembled WGS sequence"/>
</dbReference>